<dbReference type="AlphaFoldDB" id="A0A9Q1QKN1"/>
<accession>A0A9Q1QKN1</accession>
<dbReference type="PANTHER" id="PTHR33566:SF1">
    <property type="entry name" value="EN_SPM-LIKE TRANSPOSON-RELATED"/>
    <property type="match status" value="1"/>
</dbReference>
<dbReference type="EMBL" id="JAKOGI010000058">
    <property type="protein sequence ID" value="KAJ8446218.1"/>
    <property type="molecule type" value="Genomic_DNA"/>
</dbReference>
<name>A0A9Q1QKN1_9CARY</name>
<dbReference type="PANTHER" id="PTHR33566">
    <property type="entry name" value="EN/SPM-LIKE TRANSPOSON-RELATED"/>
    <property type="match status" value="1"/>
</dbReference>
<evidence type="ECO:0000313" key="2">
    <source>
        <dbReference type="EMBL" id="KAJ8446218.1"/>
    </source>
</evidence>
<dbReference type="OrthoDB" id="1837120at2759"/>
<evidence type="ECO:0000256" key="1">
    <source>
        <dbReference type="SAM" id="MobiDB-lite"/>
    </source>
</evidence>
<proteinExistence type="predicted"/>
<keyword evidence="3" id="KW-1185">Reference proteome</keyword>
<feature type="region of interest" description="Disordered" evidence="1">
    <location>
        <begin position="186"/>
        <end position="205"/>
    </location>
</feature>
<organism evidence="2 3">
    <name type="scientific">Carnegiea gigantea</name>
    <dbReference type="NCBI Taxonomy" id="171969"/>
    <lineage>
        <taxon>Eukaryota</taxon>
        <taxon>Viridiplantae</taxon>
        <taxon>Streptophyta</taxon>
        <taxon>Embryophyta</taxon>
        <taxon>Tracheophyta</taxon>
        <taxon>Spermatophyta</taxon>
        <taxon>Magnoliopsida</taxon>
        <taxon>eudicotyledons</taxon>
        <taxon>Gunneridae</taxon>
        <taxon>Pentapetalae</taxon>
        <taxon>Caryophyllales</taxon>
        <taxon>Cactineae</taxon>
        <taxon>Cactaceae</taxon>
        <taxon>Cactoideae</taxon>
        <taxon>Echinocereeae</taxon>
        <taxon>Carnegiea</taxon>
    </lineage>
</organism>
<evidence type="ECO:0000313" key="3">
    <source>
        <dbReference type="Proteomes" id="UP001153076"/>
    </source>
</evidence>
<protein>
    <submittedName>
        <fullName evidence="2">Uncharacterized protein</fullName>
    </submittedName>
</protein>
<reference evidence="2" key="1">
    <citation type="submission" date="2022-04" db="EMBL/GenBank/DDBJ databases">
        <title>Carnegiea gigantea Genome sequencing and assembly v2.</title>
        <authorList>
            <person name="Copetti D."/>
            <person name="Sanderson M.J."/>
            <person name="Burquez A."/>
            <person name="Wojciechowski M.F."/>
        </authorList>
    </citation>
    <scope>NUCLEOTIDE SEQUENCE</scope>
    <source>
        <strain evidence="2">SGP5-SGP5p</strain>
        <tissue evidence="2">Aerial part</tissue>
    </source>
</reference>
<sequence length="478" mass="52683">MCTSKHHPRSNAGNSQRKTSFCHSILEILFQLKSNDHVLSDTNKVKLEVSSDQFHVVVRNLRITTNSLDKVRPSYEATLALSQPDKQLILSIPCQVVPGSLHSVSLVQSQSANSLLPNQVLQNIKLEVSEYQVDHLGFVDLSGLLKVTGGYGTPVSLSVLSAKQVIYTKKFLVQKRELRMATNAIRAQTPSKQYSPNKKHGIQSTDEQIASHPTFLTTMNAATSVRTRSRQCGPSDRHGTCLFPSRKENTISQATSARTRSKQCGPSDRHGTSLLPLRKENTISPTPKIPEELITSVGPDFQVAEKELDHYGLILKDCEDNLAWLDSAELLQLDQPVSMSQREVVLEAIESKVSTAAAVCGLLPRNVSLKKRHDKLISNMDRPPHMPLAGNIYPSLGFSKQASAGGLPVIVPCFLCSLLADYLGEDQMMAIVFQSSTAVTPPEEYEHELSSVAAELGKCITDSPLLIYLEDIRQVFMF</sequence>
<comment type="caution">
    <text evidence="2">The sequence shown here is derived from an EMBL/GenBank/DDBJ whole genome shotgun (WGS) entry which is preliminary data.</text>
</comment>
<dbReference type="Proteomes" id="UP001153076">
    <property type="component" value="Unassembled WGS sequence"/>
</dbReference>
<gene>
    <name evidence="2" type="ORF">Cgig2_015989</name>
</gene>